<dbReference type="VEuPathDB" id="TrichDB:TRFO_12686"/>
<evidence type="ECO:0000313" key="2">
    <source>
        <dbReference type="Proteomes" id="UP000179807"/>
    </source>
</evidence>
<dbReference type="AlphaFoldDB" id="A0A1J4L143"/>
<accession>A0A1J4L143</accession>
<name>A0A1J4L143_9EUKA</name>
<dbReference type="EMBL" id="MLAK01000035">
    <property type="protein sequence ID" value="OHT17155.1"/>
    <property type="molecule type" value="Genomic_DNA"/>
</dbReference>
<evidence type="ECO:0000313" key="1">
    <source>
        <dbReference type="EMBL" id="OHT17155.1"/>
    </source>
</evidence>
<keyword evidence="2" id="KW-1185">Reference proteome</keyword>
<dbReference type="GeneID" id="94831493"/>
<dbReference type="SUPFAM" id="SSF48371">
    <property type="entry name" value="ARM repeat"/>
    <property type="match status" value="1"/>
</dbReference>
<dbReference type="RefSeq" id="XP_068370291.1">
    <property type="nucleotide sequence ID" value="XM_068496789.1"/>
</dbReference>
<protein>
    <submittedName>
        <fullName evidence="1">Uncharacterized protein</fullName>
    </submittedName>
</protein>
<sequence length="459" mass="53936">MEGISYKTHTDNQTLIQKAKNALPTREKSIIIEECLQSDFKFYQLSLNLLYEAISKGNPNDVASILGHLKLRDTIIQSSEAISYFFTEDAFLNIFCFSFYSSYQPLVLSAIEFLFYLIKGSKSVDSYVFNPQIIESFYFLYNLKDEQKNSFIFQIIDILSFRNPKETVIFWDLIKQSTNFGNIEYISHFIFNEIEMLFKIPNFNYDELFILMCNIIKSFNIPAKSEIWMTIKKGIEMKHQIFLNYFINQKFCKKLIKNTHSSLKCIQKDGFLVLTSFICRMKTNEVLEWKVFEIENILHLLNSTALEFVIINFLSEVVNWHPAVFLSIDNQSIYLLINLILNKCNSSIFKIRDKSILLLSNSFSKNLFQDFFMENYKTILPLFFESIKIDIKNSQINIENIYQLCDKLIATGINQDEKIHIFTENDFDEILQSLQDDNNNTEIAHKAQILYDFIHSHVC</sequence>
<dbReference type="InterPro" id="IPR016024">
    <property type="entry name" value="ARM-type_fold"/>
</dbReference>
<reference evidence="1" key="1">
    <citation type="submission" date="2016-10" db="EMBL/GenBank/DDBJ databases">
        <authorList>
            <person name="Benchimol M."/>
            <person name="Almeida L.G."/>
            <person name="Vasconcelos A.T."/>
            <person name="Perreira-Neves A."/>
            <person name="Rosa I.A."/>
            <person name="Tasca T."/>
            <person name="Bogo M.R."/>
            <person name="de Souza W."/>
        </authorList>
    </citation>
    <scope>NUCLEOTIDE SEQUENCE [LARGE SCALE GENOMIC DNA]</scope>
    <source>
        <strain evidence="1">K</strain>
    </source>
</reference>
<comment type="caution">
    <text evidence="1">The sequence shown here is derived from an EMBL/GenBank/DDBJ whole genome shotgun (WGS) entry which is preliminary data.</text>
</comment>
<gene>
    <name evidence="1" type="ORF">TRFO_12686</name>
</gene>
<organism evidence="1 2">
    <name type="scientific">Tritrichomonas foetus</name>
    <dbReference type="NCBI Taxonomy" id="1144522"/>
    <lineage>
        <taxon>Eukaryota</taxon>
        <taxon>Metamonada</taxon>
        <taxon>Parabasalia</taxon>
        <taxon>Tritrichomonadida</taxon>
        <taxon>Tritrichomonadidae</taxon>
        <taxon>Tritrichomonas</taxon>
    </lineage>
</organism>
<proteinExistence type="predicted"/>
<dbReference type="Proteomes" id="UP000179807">
    <property type="component" value="Unassembled WGS sequence"/>
</dbReference>